<dbReference type="GO" id="GO:0046872">
    <property type="term" value="F:metal ion binding"/>
    <property type="evidence" value="ECO:0007669"/>
    <property type="project" value="UniProtKB-KW"/>
</dbReference>
<evidence type="ECO:0000259" key="6">
    <source>
        <dbReference type="Pfam" id="PF00456"/>
    </source>
</evidence>
<dbReference type="GO" id="GO:0044272">
    <property type="term" value="P:sulfur compound biosynthetic process"/>
    <property type="evidence" value="ECO:0007669"/>
    <property type="project" value="UniProtKB-ARBA"/>
</dbReference>
<dbReference type="InterPro" id="IPR049557">
    <property type="entry name" value="Transketolase_CS"/>
</dbReference>
<comment type="cofactor">
    <cofactor evidence="1">
        <name>thiamine diphosphate</name>
        <dbReference type="ChEBI" id="CHEBI:58937"/>
    </cofactor>
</comment>
<dbReference type="PANTHER" id="PTHR47514">
    <property type="entry name" value="TRANSKETOLASE N-TERMINAL SECTION-RELATED"/>
    <property type="match status" value="1"/>
</dbReference>
<protein>
    <submittedName>
        <fullName evidence="7">Transketolase</fullName>
    </submittedName>
</protein>
<dbReference type="PANTHER" id="PTHR47514:SF1">
    <property type="entry name" value="TRANSKETOLASE N-TERMINAL SECTION-RELATED"/>
    <property type="match status" value="1"/>
</dbReference>
<dbReference type="AlphaFoldDB" id="A0A7J4IVL1"/>
<sequence length="276" mass="30538">MADKKLVEQFKKTAKELRKDILEMTTEAGSGHPTSSLSCIDILAVLYFHEMKFNPKKPDWPERDRFLMSKGHGVPAQYACLAKAGFFPKSELKTLRKLNSRLQGHPDREKTPGIEISSGSLGQGLSVGNGIALAGKLDKKNYRVYVLLGDGECQEGQVWEAAMSAAHFKLDNVCAIVDKNRLQNDSWVDKTKDLGNLSGKWRAFGWHVIEIDGHDFEQILGALEEARKTMGKPTMIVASTVKGKGVSFIENDPDMHGRAVKKEDLGKALKELEKGA</sequence>
<evidence type="ECO:0000256" key="4">
    <source>
        <dbReference type="ARBA" id="ARBA00022723"/>
    </source>
</evidence>
<organism evidence="7 8">
    <name type="scientific">Candidatus Iainarchaeum sp</name>
    <dbReference type="NCBI Taxonomy" id="3101447"/>
    <lineage>
        <taxon>Archaea</taxon>
        <taxon>Candidatus Iainarchaeota</taxon>
        <taxon>Candidatus Iainarchaeia</taxon>
        <taxon>Candidatus Iainarchaeales</taxon>
        <taxon>Candidatus Iainarchaeaceae</taxon>
        <taxon>Candidatus Iainarchaeum</taxon>
    </lineage>
</organism>
<feature type="domain" description="Transketolase N-terminal" evidence="6">
    <location>
        <begin position="13"/>
        <end position="268"/>
    </location>
</feature>
<keyword evidence="5" id="KW-0786">Thiamine pyrophosphate</keyword>
<keyword evidence="4" id="KW-0479">Metal-binding</keyword>
<accession>A0A7J4IVL1</accession>
<comment type="similarity">
    <text evidence="2">Belongs to the transketolase family.</text>
</comment>
<name>A0A7J4IVL1_9ARCH</name>
<dbReference type="CDD" id="cd02012">
    <property type="entry name" value="TPP_TK"/>
    <property type="match status" value="1"/>
</dbReference>
<evidence type="ECO:0000313" key="8">
    <source>
        <dbReference type="Proteomes" id="UP000577419"/>
    </source>
</evidence>
<dbReference type="GO" id="GO:0016740">
    <property type="term" value="F:transferase activity"/>
    <property type="evidence" value="ECO:0007669"/>
    <property type="project" value="UniProtKB-KW"/>
</dbReference>
<evidence type="ECO:0000256" key="3">
    <source>
        <dbReference type="ARBA" id="ARBA00022679"/>
    </source>
</evidence>
<gene>
    <name evidence="7" type="ORF">HA237_05605</name>
</gene>
<comment type="caution">
    <text evidence="7">The sequence shown here is derived from an EMBL/GenBank/DDBJ whole genome shotgun (WGS) entry which is preliminary data.</text>
</comment>
<dbReference type="Gene3D" id="3.40.50.970">
    <property type="match status" value="1"/>
</dbReference>
<dbReference type="Pfam" id="PF00456">
    <property type="entry name" value="Transketolase_N"/>
    <property type="match status" value="1"/>
</dbReference>
<keyword evidence="3" id="KW-0808">Transferase</keyword>
<dbReference type="EMBL" id="DUFG01000027">
    <property type="protein sequence ID" value="HIH08814.1"/>
    <property type="molecule type" value="Genomic_DNA"/>
</dbReference>
<proteinExistence type="inferred from homology"/>
<evidence type="ECO:0000256" key="1">
    <source>
        <dbReference type="ARBA" id="ARBA00001964"/>
    </source>
</evidence>
<reference evidence="8" key="1">
    <citation type="journal article" date="2020" name="bioRxiv">
        <title>A rank-normalized archaeal taxonomy based on genome phylogeny resolves widespread incomplete and uneven classifications.</title>
        <authorList>
            <person name="Rinke C."/>
            <person name="Chuvochina M."/>
            <person name="Mussig A.J."/>
            <person name="Chaumeil P.-A."/>
            <person name="Waite D.W."/>
            <person name="Whitman W.B."/>
            <person name="Parks D.H."/>
            <person name="Hugenholtz P."/>
        </authorList>
    </citation>
    <scope>NUCLEOTIDE SEQUENCE [LARGE SCALE GENOMIC DNA]</scope>
</reference>
<evidence type="ECO:0000256" key="5">
    <source>
        <dbReference type="ARBA" id="ARBA00023052"/>
    </source>
</evidence>
<dbReference type="SUPFAM" id="SSF52518">
    <property type="entry name" value="Thiamin diphosphate-binding fold (THDP-binding)"/>
    <property type="match status" value="1"/>
</dbReference>
<dbReference type="InterPro" id="IPR005474">
    <property type="entry name" value="Transketolase_N"/>
</dbReference>
<evidence type="ECO:0000313" key="7">
    <source>
        <dbReference type="EMBL" id="HIH08814.1"/>
    </source>
</evidence>
<dbReference type="InterPro" id="IPR029061">
    <property type="entry name" value="THDP-binding"/>
</dbReference>
<dbReference type="Proteomes" id="UP000577419">
    <property type="component" value="Unassembled WGS sequence"/>
</dbReference>
<dbReference type="GO" id="GO:0006082">
    <property type="term" value="P:organic acid metabolic process"/>
    <property type="evidence" value="ECO:0007669"/>
    <property type="project" value="UniProtKB-ARBA"/>
</dbReference>
<evidence type="ECO:0000256" key="2">
    <source>
        <dbReference type="ARBA" id="ARBA00007131"/>
    </source>
</evidence>
<dbReference type="PROSITE" id="PS00801">
    <property type="entry name" value="TRANSKETOLASE_1"/>
    <property type="match status" value="1"/>
</dbReference>